<evidence type="ECO:0000256" key="2">
    <source>
        <dbReference type="ARBA" id="ARBA00022656"/>
    </source>
</evidence>
<keyword evidence="9" id="KW-1185">Reference proteome</keyword>
<dbReference type="EMBL" id="UGHR01000001">
    <property type="protein sequence ID" value="STQ91106.1"/>
    <property type="molecule type" value="Genomic_DNA"/>
</dbReference>
<dbReference type="EMBL" id="SMBT01000003">
    <property type="protein sequence ID" value="TCU88822.1"/>
    <property type="molecule type" value="Genomic_DNA"/>
</dbReference>
<dbReference type="RefSeq" id="WP_115227353.1">
    <property type="nucleotide sequence ID" value="NZ_CAWOLO010000003.1"/>
</dbReference>
<dbReference type="Proteomes" id="UP000295794">
    <property type="component" value="Unassembled WGS sequence"/>
</dbReference>
<protein>
    <recommendedName>
        <fullName evidence="5">VENN motif-containing domain-containing protein</fullName>
    </recommendedName>
</protein>
<keyword evidence="4" id="KW-0843">Virulence</keyword>
<name>A0A377Q754_9NEIS</name>
<evidence type="ECO:0000313" key="7">
    <source>
        <dbReference type="EMBL" id="TCU88822.1"/>
    </source>
</evidence>
<keyword evidence="3" id="KW-1266">Target cell cytoplasm</keyword>
<gene>
    <name evidence="7" type="ORF">EV682_103406</name>
    <name evidence="6" type="ORF">NCTC11159_02178</name>
</gene>
<proteinExistence type="predicted"/>
<dbReference type="AlphaFoldDB" id="A0A377Q754"/>
<keyword evidence="2" id="KW-0800">Toxin</keyword>
<reference evidence="6 8" key="1">
    <citation type="submission" date="2018-06" db="EMBL/GenBank/DDBJ databases">
        <authorList>
            <consortium name="Pathogen Informatics"/>
            <person name="Doyle S."/>
        </authorList>
    </citation>
    <scope>NUCLEOTIDE SEQUENCE [LARGE SCALE GENOMIC DNA]</scope>
    <source>
        <strain evidence="6 8">NCTC11159</strain>
    </source>
</reference>
<dbReference type="GO" id="GO:0090729">
    <property type="term" value="F:toxin activity"/>
    <property type="evidence" value="ECO:0007669"/>
    <property type="project" value="UniProtKB-KW"/>
</dbReference>
<accession>A0A377Q754</accession>
<evidence type="ECO:0000256" key="3">
    <source>
        <dbReference type="ARBA" id="ARBA00022913"/>
    </source>
</evidence>
<dbReference type="InterPro" id="IPR006914">
    <property type="entry name" value="VENN_dom"/>
</dbReference>
<feature type="domain" description="VENN motif-containing" evidence="5">
    <location>
        <begin position="168"/>
        <end position="213"/>
    </location>
</feature>
<evidence type="ECO:0000313" key="8">
    <source>
        <dbReference type="Proteomes" id="UP000255108"/>
    </source>
</evidence>
<organism evidence="6 8">
    <name type="scientific">Iodobacter fluviatilis</name>
    <dbReference type="NCBI Taxonomy" id="537"/>
    <lineage>
        <taxon>Bacteria</taxon>
        <taxon>Pseudomonadati</taxon>
        <taxon>Pseudomonadota</taxon>
        <taxon>Betaproteobacteria</taxon>
        <taxon>Neisseriales</taxon>
        <taxon>Chitinibacteraceae</taxon>
        <taxon>Iodobacter</taxon>
    </lineage>
</organism>
<dbReference type="Pfam" id="PF04829">
    <property type="entry name" value="PT-VENN"/>
    <property type="match status" value="1"/>
</dbReference>
<evidence type="ECO:0000256" key="1">
    <source>
        <dbReference type="ARBA" id="ARBA00004219"/>
    </source>
</evidence>
<evidence type="ECO:0000259" key="5">
    <source>
        <dbReference type="Pfam" id="PF04829"/>
    </source>
</evidence>
<comment type="subcellular location">
    <subcellularLocation>
        <location evidence="1">Target cell</location>
        <location evidence="1">Target cell cytoplasm</location>
    </subcellularLocation>
</comment>
<evidence type="ECO:0000313" key="6">
    <source>
        <dbReference type="EMBL" id="STQ91106.1"/>
    </source>
</evidence>
<evidence type="ECO:0000313" key="9">
    <source>
        <dbReference type="Proteomes" id="UP000295794"/>
    </source>
</evidence>
<dbReference type="OrthoDB" id="9157515at2"/>
<dbReference type="Proteomes" id="UP000255108">
    <property type="component" value="Unassembled WGS sequence"/>
</dbReference>
<sequence>MAAAKALVQETGHFMANRAADADKATAALEQAKDQGASDSILKQLTAAKADADKWTPGGEYGRAMTVLQVAVGGNVTGGMSGLLQNATVSYLQSIGAEKIKAIADSFQEKKGTEDATSGTLRAALHAIASCAGAAATSSNCSSAAVGAASSVVINNVLSEIESTNADKMTASEKEKRKNLVGSLIAGIAEATGGNAAAANNAAQIEMENNYLNPTQIEEKSKALASAKSPDERKKIQDEYDLISKNQNQTALKKLMAQELAVMTPVEYSQLSLELKQLAASPACDAGCKADASHGFATLDDYLSRYRKADEQKKLQPLVDDVGNIILMLLPVNRVMGVLKSPSTLISVLKEEAFAAKFNFAYKKAPEAKLEVDLIADKIAETFGGRVAKSPIKSKERAIYKIENDYFGDVSKIKDLARNTIIIDSDQISRVTSDLIKNGANVKIVNGADDLLGYSGVNATVKTKSGIFAEIQVNSPEMIFAKEPEALARGLLGDRLYDSISATSGVPGGLGHKFYERWRVLDQNSSEAKIIQKQSKAYYEAIRSKNGH</sequence>
<reference evidence="7 9" key="2">
    <citation type="submission" date="2019-03" db="EMBL/GenBank/DDBJ databases">
        <title>Genomic Encyclopedia of Type Strains, Phase IV (KMG-IV): sequencing the most valuable type-strain genomes for metagenomic binning, comparative biology and taxonomic classification.</title>
        <authorList>
            <person name="Goeker M."/>
        </authorList>
    </citation>
    <scope>NUCLEOTIDE SEQUENCE [LARGE SCALE GENOMIC DNA]</scope>
    <source>
        <strain evidence="7 9">DSM 3764</strain>
    </source>
</reference>
<evidence type="ECO:0000256" key="4">
    <source>
        <dbReference type="ARBA" id="ARBA00023026"/>
    </source>
</evidence>